<keyword evidence="2" id="KW-1185">Reference proteome</keyword>
<sequence length="218" mass="24015">MELPLTSLPQFLALPGEPPIPWARWYESFQTFIAAAGLADASEAQLQALLIHSLGTEGQRIFRTLGPAKKYKDCVALLAGHFTAPQSVIVRRIAFRQRRQRPGEPVHQYVTDLRCLASLCKFNHLEDEFIRDQLAEHTSDPKLREKLLVAPDDLPLSKAVEMAFQLESAAQLTSRLTCVNPTSPHSASLAQTVGPAATSGLPCTTHRPMAAWRGSIKP</sequence>
<evidence type="ECO:0000313" key="2">
    <source>
        <dbReference type="Proteomes" id="UP000472267"/>
    </source>
</evidence>
<reference evidence="1" key="2">
    <citation type="submission" date="2025-08" db="UniProtKB">
        <authorList>
            <consortium name="Ensembl"/>
        </authorList>
    </citation>
    <scope>IDENTIFICATION</scope>
</reference>
<dbReference type="Ensembl" id="ENSSFAT00005055196.1">
    <property type="protein sequence ID" value="ENSSFAP00005053519.1"/>
    <property type="gene ID" value="ENSSFAG00005025568.1"/>
</dbReference>
<dbReference type="PANTHER" id="PTHR33198:SF20">
    <property type="entry name" value="RETROTRANSPOSON GAG DOMAIN-CONTAINING PROTEIN"/>
    <property type="match status" value="1"/>
</dbReference>
<evidence type="ECO:0000313" key="1">
    <source>
        <dbReference type="Ensembl" id="ENSSFAP00005053519.1"/>
    </source>
</evidence>
<reference evidence="1" key="1">
    <citation type="submission" date="2019-06" db="EMBL/GenBank/DDBJ databases">
        <authorList>
            <consortium name="Wellcome Sanger Institute Data Sharing"/>
        </authorList>
    </citation>
    <scope>NUCLEOTIDE SEQUENCE [LARGE SCALE GENOMIC DNA]</scope>
</reference>
<evidence type="ECO:0008006" key="3">
    <source>
        <dbReference type="Google" id="ProtNLM"/>
    </source>
</evidence>
<proteinExistence type="predicted"/>
<organism evidence="1 2">
    <name type="scientific">Salarias fasciatus</name>
    <name type="common">Jewelled blenny</name>
    <name type="synonym">Blennius fasciatus</name>
    <dbReference type="NCBI Taxonomy" id="181472"/>
    <lineage>
        <taxon>Eukaryota</taxon>
        <taxon>Metazoa</taxon>
        <taxon>Chordata</taxon>
        <taxon>Craniata</taxon>
        <taxon>Vertebrata</taxon>
        <taxon>Euteleostomi</taxon>
        <taxon>Actinopterygii</taxon>
        <taxon>Neopterygii</taxon>
        <taxon>Teleostei</taxon>
        <taxon>Neoteleostei</taxon>
        <taxon>Acanthomorphata</taxon>
        <taxon>Ovalentaria</taxon>
        <taxon>Blenniimorphae</taxon>
        <taxon>Blenniiformes</taxon>
        <taxon>Blennioidei</taxon>
        <taxon>Blenniidae</taxon>
        <taxon>Salariinae</taxon>
        <taxon>Salarias</taxon>
    </lineage>
</organism>
<name>A0A672JK41_SALFA</name>
<reference evidence="1" key="3">
    <citation type="submission" date="2025-09" db="UniProtKB">
        <authorList>
            <consortium name="Ensembl"/>
        </authorList>
    </citation>
    <scope>IDENTIFICATION</scope>
</reference>
<dbReference type="AlphaFoldDB" id="A0A672JK41"/>
<dbReference type="InParanoid" id="A0A672JK41"/>
<dbReference type="Proteomes" id="UP000472267">
    <property type="component" value="Chromosome 14"/>
</dbReference>
<accession>A0A672JK41</accession>
<dbReference type="OMA" id="MAFQLES"/>
<dbReference type="PANTHER" id="PTHR33198">
    <property type="entry name" value="ANK_REP_REGION DOMAIN-CONTAINING PROTEIN-RELATED"/>
    <property type="match status" value="1"/>
</dbReference>
<protein>
    <recommendedName>
        <fullName evidence="3">Retrotransposon gag domain-containing protein</fullName>
    </recommendedName>
</protein>